<sequence length="653" mass="69494">MFSEEERLASFAIASSSTSTSTAKKRQSTKATAASASSTSTPWPHPVTARGAKAAGVPTPSVLAVHGFYHAPTPQEPDAVAHFLYPELRIANWQANDDPLARLEDALPANGWCRIHNSLSLASFDEAAKIWFWQSPELLPTSSEMVQARKETFGSRWPYDGKKGWKPTSKKLAEAGFLFNPTEEEPDNAKCIYCDRSLGGWEKSDDPVHEHQRRHPECAFFKCELRQPPPSAPQPSGPEADADDAAAQDAEPAVAPKKAGKRAVSATARKASTRMAKATKAASVAASAEPSAPPSRSESPAPEPEAVAEPEAQEEAPAPAPPPPAKKGTRKTTRSVSTRKGAGAAENKDEPEQDQAEEQPAPEPEPQPESSASADTPEEKPTKATRTKKPAAGLGNGSTEAPSVRPSRLASRRATRLMEMLSADDDVDRIPRRPDEDDLARREQALSDPVPFPSVPSEDEREPATDPVVAPKPKRSRSKSAKKVEPAPEPESEPEPEAEPGPEPEPAVISDSISEAEAVAEPEPVPDTTVIEHAASDVSISDASPSPPRPVRPAKSVRSVRTSSPPVLPPTTSEATIRASSPAAAPGVSSLSQLAALDLDDTQRALTLGAWLQAHADAAAREMRAAAQAELAQLEAGFLRARGEMERTLRGRA</sequence>
<dbReference type="SMART" id="SM00238">
    <property type="entry name" value="BIR"/>
    <property type="match status" value="1"/>
</dbReference>
<feature type="compositionally biased region" description="Basic and acidic residues" evidence="3">
    <location>
        <begin position="428"/>
        <end position="445"/>
    </location>
</feature>
<keyword evidence="2" id="KW-0862">Zinc</keyword>
<feature type="compositionally biased region" description="Low complexity" evidence="3">
    <location>
        <begin position="247"/>
        <end position="256"/>
    </location>
</feature>
<dbReference type="Pfam" id="PF00653">
    <property type="entry name" value="BIR"/>
    <property type="match status" value="1"/>
</dbReference>
<evidence type="ECO:0000256" key="1">
    <source>
        <dbReference type="ARBA" id="ARBA00022723"/>
    </source>
</evidence>
<dbReference type="PANTHER" id="PTHR46771:SF5">
    <property type="entry name" value="DETERIN"/>
    <property type="match status" value="1"/>
</dbReference>
<feature type="compositionally biased region" description="Basic residues" evidence="3">
    <location>
        <begin position="472"/>
        <end position="481"/>
    </location>
</feature>
<feature type="region of interest" description="Disordered" evidence="3">
    <location>
        <begin position="225"/>
        <end position="589"/>
    </location>
</feature>
<feature type="compositionally biased region" description="Pro residues" evidence="3">
    <location>
        <begin position="227"/>
        <end position="236"/>
    </location>
</feature>
<feature type="compositionally biased region" description="Low complexity" evidence="3">
    <location>
        <begin position="281"/>
        <end position="305"/>
    </location>
</feature>
<evidence type="ECO:0008006" key="6">
    <source>
        <dbReference type="Google" id="ProtNLM"/>
    </source>
</evidence>
<dbReference type="SUPFAM" id="SSF57924">
    <property type="entry name" value="Inhibitor of apoptosis (IAP) repeat"/>
    <property type="match status" value="1"/>
</dbReference>
<reference evidence="4" key="1">
    <citation type="submission" date="2018-03" db="EMBL/GenBank/DDBJ databases">
        <authorList>
            <person name="Guldener U."/>
        </authorList>
    </citation>
    <scope>NUCLEOTIDE SEQUENCE [LARGE SCALE GENOMIC DNA]</scope>
    <source>
        <strain evidence="4">ATCC34888</strain>
    </source>
</reference>
<dbReference type="OrthoDB" id="2196114at2759"/>
<dbReference type="PROSITE" id="PS50143">
    <property type="entry name" value="BIR_REPEAT_2"/>
    <property type="match status" value="1"/>
</dbReference>
<evidence type="ECO:0000256" key="3">
    <source>
        <dbReference type="SAM" id="MobiDB-lite"/>
    </source>
</evidence>
<dbReference type="CDD" id="cd00022">
    <property type="entry name" value="BIR"/>
    <property type="match status" value="1"/>
</dbReference>
<dbReference type="EMBL" id="OOIQ01000013">
    <property type="protein sequence ID" value="SPO47222.1"/>
    <property type="molecule type" value="Genomic_DNA"/>
</dbReference>
<organism evidence="4 5">
    <name type="scientific">Pseudozyma antarctica</name>
    <name type="common">Yeast</name>
    <name type="synonym">Candida antarctica</name>
    <dbReference type="NCBI Taxonomy" id="84753"/>
    <lineage>
        <taxon>Eukaryota</taxon>
        <taxon>Fungi</taxon>
        <taxon>Dikarya</taxon>
        <taxon>Basidiomycota</taxon>
        <taxon>Ustilaginomycotina</taxon>
        <taxon>Ustilaginomycetes</taxon>
        <taxon>Ustilaginales</taxon>
        <taxon>Ustilaginaceae</taxon>
        <taxon>Moesziomyces</taxon>
    </lineage>
</organism>
<feature type="compositionally biased region" description="Low complexity" evidence="3">
    <location>
        <begin position="9"/>
        <end position="22"/>
    </location>
</feature>
<name>A0A5C3FSH1_PSEA2</name>
<feature type="compositionally biased region" description="Low complexity" evidence="3">
    <location>
        <begin position="29"/>
        <end position="41"/>
    </location>
</feature>
<protein>
    <recommendedName>
        <fullName evidence="6">BIR-domain-containing protein</fullName>
    </recommendedName>
</protein>
<keyword evidence="1" id="KW-0479">Metal-binding</keyword>
<comment type="caution">
    <text evidence="4">The sequence shown here is derived from an EMBL/GenBank/DDBJ whole genome shotgun (WGS) entry which is preliminary data.</text>
</comment>
<dbReference type="PANTHER" id="PTHR46771">
    <property type="entry name" value="DETERIN"/>
    <property type="match status" value="1"/>
</dbReference>
<feature type="compositionally biased region" description="Low complexity" evidence="3">
    <location>
        <begin position="553"/>
        <end position="589"/>
    </location>
</feature>
<dbReference type="AlphaFoldDB" id="A0A5C3FSH1"/>
<evidence type="ECO:0000313" key="4">
    <source>
        <dbReference type="EMBL" id="SPO47222.1"/>
    </source>
</evidence>
<dbReference type="InterPro" id="IPR051190">
    <property type="entry name" value="Baculoviral_IAP"/>
</dbReference>
<gene>
    <name evidence="4" type="ORF">PSANT_04910</name>
</gene>
<dbReference type="Proteomes" id="UP000325008">
    <property type="component" value="Unassembled WGS sequence"/>
</dbReference>
<proteinExistence type="predicted"/>
<feature type="region of interest" description="Disordered" evidence="3">
    <location>
        <begin position="1"/>
        <end position="53"/>
    </location>
</feature>
<dbReference type="InterPro" id="IPR001370">
    <property type="entry name" value="BIR_rpt"/>
</dbReference>
<evidence type="ECO:0000256" key="2">
    <source>
        <dbReference type="ARBA" id="ARBA00022833"/>
    </source>
</evidence>
<keyword evidence="5" id="KW-1185">Reference proteome</keyword>
<feature type="compositionally biased region" description="Acidic residues" evidence="3">
    <location>
        <begin position="488"/>
        <end position="502"/>
    </location>
</feature>
<accession>A0A5C3FSH1</accession>
<evidence type="ECO:0000313" key="5">
    <source>
        <dbReference type="Proteomes" id="UP000325008"/>
    </source>
</evidence>
<dbReference type="GO" id="GO:0046872">
    <property type="term" value="F:metal ion binding"/>
    <property type="evidence" value="ECO:0007669"/>
    <property type="project" value="UniProtKB-KW"/>
</dbReference>
<dbReference type="Gene3D" id="1.10.1170.10">
    <property type="entry name" value="Inhibitor Of Apoptosis Protein (2mihbC-IAP-1), Chain A"/>
    <property type="match status" value="2"/>
</dbReference>